<feature type="transmembrane region" description="Helical" evidence="10">
    <location>
        <begin position="56"/>
        <end position="74"/>
    </location>
</feature>
<dbReference type="GO" id="GO:0005886">
    <property type="term" value="C:plasma membrane"/>
    <property type="evidence" value="ECO:0007669"/>
    <property type="project" value="UniProtKB-SubCell"/>
</dbReference>
<dbReference type="EMBL" id="FNGS01000007">
    <property type="protein sequence ID" value="SDM54172.1"/>
    <property type="molecule type" value="Genomic_DNA"/>
</dbReference>
<dbReference type="PROSITE" id="PS51371">
    <property type="entry name" value="CBS"/>
    <property type="match status" value="2"/>
</dbReference>
<dbReference type="Pfam" id="PF00571">
    <property type="entry name" value="CBS"/>
    <property type="match status" value="1"/>
</dbReference>
<dbReference type="InterPro" id="IPR000644">
    <property type="entry name" value="CBS_dom"/>
</dbReference>
<dbReference type="PANTHER" id="PTHR43099:SF5">
    <property type="entry name" value="HLYC_CORC FAMILY TRANSPORTER"/>
    <property type="match status" value="1"/>
</dbReference>
<dbReference type="OrthoDB" id="9798188at2"/>
<dbReference type="InterPro" id="IPR016169">
    <property type="entry name" value="FAD-bd_PCMH_sub2"/>
</dbReference>
<dbReference type="InterPro" id="IPR051676">
    <property type="entry name" value="UPF0053_domain"/>
</dbReference>
<evidence type="ECO:0000256" key="8">
    <source>
        <dbReference type="PROSITE-ProRule" id="PRU00703"/>
    </source>
</evidence>
<dbReference type="AlphaFoldDB" id="A0A1G9U2K7"/>
<keyword evidence="4" id="KW-0677">Repeat</keyword>
<evidence type="ECO:0000259" key="11">
    <source>
        <dbReference type="PROSITE" id="PS51371"/>
    </source>
</evidence>
<dbReference type="SUPFAM" id="SSF56176">
    <property type="entry name" value="FAD-binding/transporter-associated domain-like"/>
    <property type="match status" value="1"/>
</dbReference>
<organism evidence="13 14">
    <name type="scientific">Siphonobacter aquaeclarae</name>
    <dbReference type="NCBI Taxonomy" id="563176"/>
    <lineage>
        <taxon>Bacteria</taxon>
        <taxon>Pseudomonadati</taxon>
        <taxon>Bacteroidota</taxon>
        <taxon>Cytophagia</taxon>
        <taxon>Cytophagales</taxon>
        <taxon>Cytophagaceae</taxon>
        <taxon>Siphonobacter</taxon>
    </lineage>
</organism>
<evidence type="ECO:0000256" key="2">
    <source>
        <dbReference type="ARBA" id="ARBA00022475"/>
    </source>
</evidence>
<evidence type="ECO:0000259" key="12">
    <source>
        <dbReference type="PROSITE" id="PS51846"/>
    </source>
</evidence>
<sequence length="429" mass="48529">MTELLILLLLIVLNGVFSMAEIALVSARKIRLKNDAERGDARAKQALQLAEAPDTFLSTVQIGITLIGILTGIYSGEKLEGNLTAWLMGFPSLAPYAPTLSRALLLLLITYVTLVVGELVPKRIGLTRPEAISKTLALPMSLLSRLTYPFIWLLSMSTNLIVKVLGIRKGDDGMVTEEEIKAIVNEGLEQGTIDVIEQEIVENVFNVSDRHIVSLMTHRSDLVWIDVNDTPEQVRQKVEAERHSVYPVGERSLDNMLGYLTVKDLYLATSETPLRSLIEKPLYLPENISAYQVLDEFRKSKVHHGFIVDEYGILQGMVTVNDIFEAIVGQIPDDEVVDFTFHRREDGSYLVEAQMPFIDFLTRLGRRDIRDFLEEDYSTVAGFMLHHLRRIPVEGDEITWGNLILEVIDMDEQRIDKILVRERNQPDED</sequence>
<keyword evidence="7 9" id="KW-0472">Membrane</keyword>
<accession>A0A1G9U2K7</accession>
<evidence type="ECO:0000256" key="5">
    <source>
        <dbReference type="ARBA" id="ARBA00022989"/>
    </source>
</evidence>
<protein>
    <submittedName>
        <fullName evidence="13">Putative hemolysin</fullName>
    </submittedName>
</protein>
<evidence type="ECO:0000313" key="14">
    <source>
        <dbReference type="Proteomes" id="UP000198901"/>
    </source>
</evidence>
<dbReference type="InterPro" id="IPR046342">
    <property type="entry name" value="CBS_dom_sf"/>
</dbReference>
<dbReference type="Proteomes" id="UP000198901">
    <property type="component" value="Unassembled WGS sequence"/>
</dbReference>
<keyword evidence="5 9" id="KW-1133">Transmembrane helix</keyword>
<evidence type="ECO:0000256" key="1">
    <source>
        <dbReference type="ARBA" id="ARBA00004651"/>
    </source>
</evidence>
<dbReference type="GO" id="GO:0050660">
    <property type="term" value="F:flavin adenine dinucleotide binding"/>
    <property type="evidence" value="ECO:0007669"/>
    <property type="project" value="InterPro"/>
</dbReference>
<evidence type="ECO:0000256" key="3">
    <source>
        <dbReference type="ARBA" id="ARBA00022692"/>
    </source>
</evidence>
<dbReference type="CDD" id="cd04590">
    <property type="entry name" value="CBS_pair_CorC_HlyC_assoc"/>
    <property type="match status" value="1"/>
</dbReference>
<feature type="domain" description="CBS" evidence="11">
    <location>
        <begin position="216"/>
        <end position="276"/>
    </location>
</feature>
<feature type="domain" description="CBS" evidence="11">
    <location>
        <begin position="277"/>
        <end position="335"/>
    </location>
</feature>
<dbReference type="InterPro" id="IPR036318">
    <property type="entry name" value="FAD-bd_PCMH-like_sf"/>
</dbReference>
<dbReference type="RefSeq" id="WP_093205548.1">
    <property type="nucleotide sequence ID" value="NZ_FNGS01000007.1"/>
</dbReference>
<evidence type="ECO:0000256" key="10">
    <source>
        <dbReference type="SAM" id="Phobius"/>
    </source>
</evidence>
<evidence type="ECO:0000256" key="6">
    <source>
        <dbReference type="ARBA" id="ARBA00023122"/>
    </source>
</evidence>
<dbReference type="PANTHER" id="PTHR43099">
    <property type="entry name" value="UPF0053 PROTEIN YRKA"/>
    <property type="match status" value="1"/>
</dbReference>
<gene>
    <name evidence="13" type="ORF">SAMN04488090_3645</name>
</gene>
<evidence type="ECO:0000256" key="4">
    <source>
        <dbReference type="ARBA" id="ARBA00022737"/>
    </source>
</evidence>
<dbReference type="InterPro" id="IPR002550">
    <property type="entry name" value="CNNM"/>
</dbReference>
<proteinExistence type="predicted"/>
<dbReference type="Pfam" id="PF03471">
    <property type="entry name" value="CorC_HlyC"/>
    <property type="match status" value="1"/>
</dbReference>
<feature type="domain" description="CNNM transmembrane" evidence="12">
    <location>
        <begin position="1"/>
        <end position="200"/>
    </location>
</feature>
<feature type="transmembrane region" description="Helical" evidence="10">
    <location>
        <begin position="142"/>
        <end position="162"/>
    </location>
</feature>
<keyword evidence="3 9" id="KW-0812">Transmembrane</keyword>
<dbReference type="Gene3D" id="3.10.580.10">
    <property type="entry name" value="CBS-domain"/>
    <property type="match status" value="1"/>
</dbReference>
<dbReference type="STRING" id="563176.SAMN04488090_3645"/>
<name>A0A1G9U2K7_9BACT</name>
<evidence type="ECO:0000256" key="7">
    <source>
        <dbReference type="ARBA" id="ARBA00023136"/>
    </source>
</evidence>
<dbReference type="SMART" id="SM01091">
    <property type="entry name" value="CorC_HlyC"/>
    <property type="match status" value="1"/>
</dbReference>
<evidence type="ECO:0000256" key="9">
    <source>
        <dbReference type="PROSITE-ProRule" id="PRU01193"/>
    </source>
</evidence>
<dbReference type="Pfam" id="PF01595">
    <property type="entry name" value="CNNM"/>
    <property type="match status" value="1"/>
</dbReference>
<keyword evidence="6 8" id="KW-0129">CBS domain</keyword>
<comment type="subcellular location">
    <subcellularLocation>
        <location evidence="1">Cell membrane</location>
        <topology evidence="1">Multi-pass membrane protein</topology>
    </subcellularLocation>
</comment>
<feature type="transmembrane region" description="Helical" evidence="10">
    <location>
        <begin position="103"/>
        <end position="121"/>
    </location>
</feature>
<keyword evidence="14" id="KW-1185">Reference proteome</keyword>
<dbReference type="InterPro" id="IPR044751">
    <property type="entry name" value="Ion_transp-like_CBS"/>
</dbReference>
<dbReference type="SMART" id="SM00116">
    <property type="entry name" value="CBS"/>
    <property type="match status" value="2"/>
</dbReference>
<dbReference type="SUPFAM" id="SSF54631">
    <property type="entry name" value="CBS-domain pair"/>
    <property type="match status" value="1"/>
</dbReference>
<evidence type="ECO:0000313" key="13">
    <source>
        <dbReference type="EMBL" id="SDM54172.1"/>
    </source>
</evidence>
<keyword evidence="2" id="KW-1003">Cell membrane</keyword>
<dbReference type="Gene3D" id="3.30.465.10">
    <property type="match status" value="1"/>
</dbReference>
<dbReference type="PROSITE" id="PS51846">
    <property type="entry name" value="CNNM"/>
    <property type="match status" value="1"/>
</dbReference>
<dbReference type="InterPro" id="IPR005170">
    <property type="entry name" value="Transptr-assoc_dom"/>
</dbReference>
<reference evidence="13 14" key="1">
    <citation type="submission" date="2016-10" db="EMBL/GenBank/DDBJ databases">
        <authorList>
            <person name="de Groot N.N."/>
        </authorList>
    </citation>
    <scope>NUCLEOTIDE SEQUENCE [LARGE SCALE GENOMIC DNA]</scope>
    <source>
        <strain evidence="13 14">DSM 21668</strain>
    </source>
</reference>